<dbReference type="EMBL" id="VSSQ01081009">
    <property type="protein sequence ID" value="MPN30040.1"/>
    <property type="molecule type" value="Genomic_DNA"/>
</dbReference>
<evidence type="ECO:0000313" key="1">
    <source>
        <dbReference type="EMBL" id="MPN30040.1"/>
    </source>
</evidence>
<sequence>MLVCCRMKDDLWFELMKDAVEPHAVTYGTDHHRIPAGRVLLLQFFIQLKHAVLVDIKDYKRFTAHF</sequence>
<comment type="caution">
    <text evidence="1">The sequence shown here is derived from an EMBL/GenBank/DDBJ whole genome shotgun (WGS) entry which is preliminary data.</text>
</comment>
<organism evidence="1">
    <name type="scientific">bioreactor metagenome</name>
    <dbReference type="NCBI Taxonomy" id="1076179"/>
    <lineage>
        <taxon>unclassified sequences</taxon>
        <taxon>metagenomes</taxon>
        <taxon>ecological metagenomes</taxon>
    </lineage>
</organism>
<dbReference type="AlphaFoldDB" id="A0A645GUM6"/>
<protein>
    <submittedName>
        <fullName evidence="1">Uncharacterized protein</fullName>
    </submittedName>
</protein>
<reference evidence="1" key="1">
    <citation type="submission" date="2019-08" db="EMBL/GenBank/DDBJ databases">
        <authorList>
            <person name="Kucharzyk K."/>
            <person name="Murdoch R.W."/>
            <person name="Higgins S."/>
            <person name="Loffler F."/>
        </authorList>
    </citation>
    <scope>NUCLEOTIDE SEQUENCE</scope>
</reference>
<accession>A0A645GUM6</accession>
<proteinExistence type="predicted"/>
<name>A0A645GUM6_9ZZZZ</name>
<gene>
    <name evidence="1" type="ORF">SDC9_177497</name>
</gene>